<keyword evidence="2" id="KW-1185">Reference proteome</keyword>
<name>A0AA36B6C2_OCTVU</name>
<dbReference type="EMBL" id="OX597823">
    <property type="protein sequence ID" value="CAI9728710.1"/>
    <property type="molecule type" value="Genomic_DNA"/>
</dbReference>
<accession>A0AA36B6C2</accession>
<reference evidence="1" key="1">
    <citation type="submission" date="2023-08" db="EMBL/GenBank/DDBJ databases">
        <authorList>
            <person name="Alioto T."/>
            <person name="Alioto T."/>
            <person name="Gomez Garrido J."/>
        </authorList>
    </citation>
    <scope>NUCLEOTIDE SEQUENCE</scope>
</reference>
<protein>
    <submittedName>
        <fullName evidence="1">Uncharacterized protein</fullName>
    </submittedName>
</protein>
<evidence type="ECO:0000313" key="2">
    <source>
        <dbReference type="Proteomes" id="UP001162480"/>
    </source>
</evidence>
<proteinExistence type="predicted"/>
<gene>
    <name evidence="1" type="ORF">OCTVUL_1B027168</name>
</gene>
<sequence length="96" mass="11038">MRGLGVEMNEKERLKSWTGRYEPVSRTTMRGVTDIVMNKNVPKKKETLRRNASYNILRHIFGTEKAYHFRAAHIGYIQLCDVRVEVGDVGGKSLEV</sequence>
<dbReference type="Proteomes" id="UP001162480">
    <property type="component" value="Chromosome 10"/>
</dbReference>
<dbReference type="AlphaFoldDB" id="A0AA36B6C2"/>
<organism evidence="1 2">
    <name type="scientific">Octopus vulgaris</name>
    <name type="common">Common octopus</name>
    <dbReference type="NCBI Taxonomy" id="6645"/>
    <lineage>
        <taxon>Eukaryota</taxon>
        <taxon>Metazoa</taxon>
        <taxon>Spiralia</taxon>
        <taxon>Lophotrochozoa</taxon>
        <taxon>Mollusca</taxon>
        <taxon>Cephalopoda</taxon>
        <taxon>Coleoidea</taxon>
        <taxon>Octopodiformes</taxon>
        <taxon>Octopoda</taxon>
        <taxon>Incirrata</taxon>
        <taxon>Octopodidae</taxon>
        <taxon>Octopus</taxon>
    </lineage>
</organism>
<evidence type="ECO:0000313" key="1">
    <source>
        <dbReference type="EMBL" id="CAI9728710.1"/>
    </source>
</evidence>